<feature type="compositionally biased region" description="Low complexity" evidence="1">
    <location>
        <begin position="160"/>
        <end position="172"/>
    </location>
</feature>
<name>A0A0K8UD73_BACLA</name>
<sequence length="323" mass="36778">MSWVPSTDFEEEIVDSQPGHNFIFGQLCEPTQQTFYPRPKEHLEFVAQQKSAKNKRENTLTNSQNHKLNLIARVQRIAGTKPLGEQPTINDWDDNDNVERETIALMRHVGLGPSLEQPLDEVRTIATHPITEEMKINRNGRKHMPVFFDEKFFELKPRVSRSSSSSGNNSPVIDDAKTNLNDSCASQKSSSSHATSSELANDRSSDTLNSGFESAIDIVGDEDSFETARGSDKGYRPQNWRGDEVEKNAQNWRKNDTFIKSQSWRSTKATYANRNGINRESQNNVCNWRSSADKPSSKEKRIQMKSPLLCSPKELYEKKRQII</sequence>
<protein>
    <submittedName>
        <fullName evidence="2">Uncharacterized protein</fullName>
    </submittedName>
</protein>
<accession>A0A0K8UD73</accession>
<dbReference type="EMBL" id="GDHF01027725">
    <property type="protein sequence ID" value="JAI24589.1"/>
    <property type="molecule type" value="Transcribed_RNA"/>
</dbReference>
<evidence type="ECO:0000313" key="2">
    <source>
        <dbReference type="EMBL" id="JAI24589.1"/>
    </source>
</evidence>
<dbReference type="AlphaFoldDB" id="A0A0K8UD73"/>
<proteinExistence type="predicted"/>
<feature type="region of interest" description="Disordered" evidence="1">
    <location>
        <begin position="158"/>
        <end position="208"/>
    </location>
</feature>
<dbReference type="OrthoDB" id="8054940at2759"/>
<gene>
    <name evidence="2" type="ORF">c1_g2_i12</name>
</gene>
<organism evidence="2">
    <name type="scientific">Bactrocera latifrons</name>
    <name type="common">Malaysian fruit fly</name>
    <name type="synonym">Chaetodacus latifrons</name>
    <dbReference type="NCBI Taxonomy" id="174628"/>
    <lineage>
        <taxon>Eukaryota</taxon>
        <taxon>Metazoa</taxon>
        <taxon>Ecdysozoa</taxon>
        <taxon>Arthropoda</taxon>
        <taxon>Hexapoda</taxon>
        <taxon>Insecta</taxon>
        <taxon>Pterygota</taxon>
        <taxon>Neoptera</taxon>
        <taxon>Endopterygota</taxon>
        <taxon>Diptera</taxon>
        <taxon>Brachycera</taxon>
        <taxon>Muscomorpha</taxon>
        <taxon>Tephritoidea</taxon>
        <taxon>Tephritidae</taxon>
        <taxon>Bactrocera</taxon>
        <taxon>Bactrocera</taxon>
    </lineage>
</organism>
<feature type="compositionally biased region" description="Low complexity" evidence="1">
    <location>
        <begin position="183"/>
        <end position="199"/>
    </location>
</feature>
<reference evidence="2" key="1">
    <citation type="submission" date="2015-06" db="EMBL/GenBank/DDBJ databases">
        <authorList>
            <person name="Hoefler B.C."/>
            <person name="Straight P.D."/>
        </authorList>
    </citation>
    <scope>NUCLEOTIDE SEQUENCE</scope>
</reference>
<evidence type="ECO:0000256" key="1">
    <source>
        <dbReference type="SAM" id="MobiDB-lite"/>
    </source>
</evidence>